<name>A0AAD9Q8M5_ACRCE</name>
<dbReference type="AlphaFoldDB" id="A0AAD9Q8M5"/>
<dbReference type="PANTHER" id="PTHR45774">
    <property type="entry name" value="BTB/POZ DOMAIN-CONTAINING"/>
    <property type="match status" value="1"/>
</dbReference>
<feature type="domain" description="BTB" evidence="3">
    <location>
        <begin position="28"/>
        <end position="104"/>
    </location>
</feature>
<evidence type="ECO:0000259" key="3">
    <source>
        <dbReference type="PROSITE" id="PS50097"/>
    </source>
</evidence>
<sequence>MSIPENWQTTRPTIRERTKFLLNNDRLSDVKFVVRKSNSKGKSESKKVIPAHKFVLSISSPVFEAMFYGELAEAQASIELPDCEYESLLELFRYLYSDEVNLTGSNVMKVLYLAKKYMVPSLADKCSKYLRDHLDASNVFNIMPMAQKYEEKELTDRCWEVIDNQSQAAMKSDEFTTIEHSLLEAVVSRETLTINEMDLFQAVNLWATKKCRNQGLEANGEEKRRILGERVVKAIRFPVMKQQEFASVVPDTKILTPDEVINFFKFFSSAAAVPEGFSKIRRPGSRGMSGVRKNPRVPPPSYFRRDDSCTVKCVDSLIDTDHKSIIVNPRTRAKATRKRVELRDTRAHCKLAMFDFLKDIDWLPELSGENIDSAASHFYSLINPEIDIFFPVQKIKVSSNDPVFVSLWVCSYCEIAIRGNFCPTCGQGKIFYFV</sequence>
<dbReference type="GO" id="GO:0022008">
    <property type="term" value="P:neurogenesis"/>
    <property type="evidence" value="ECO:0007669"/>
    <property type="project" value="TreeGrafter"/>
</dbReference>
<dbReference type="InterPro" id="IPR011705">
    <property type="entry name" value="BACK"/>
</dbReference>
<reference evidence="4" key="2">
    <citation type="journal article" date="2023" name="Science">
        <title>Genomic signatures of disease resistance in endangered staghorn corals.</title>
        <authorList>
            <person name="Vollmer S.V."/>
            <person name="Selwyn J.D."/>
            <person name="Despard B.A."/>
            <person name="Roesel C.L."/>
        </authorList>
    </citation>
    <scope>NUCLEOTIDE SEQUENCE</scope>
    <source>
        <strain evidence="4">K2</strain>
    </source>
</reference>
<comment type="pathway">
    <text evidence="1">Protein modification; protein ubiquitination.</text>
</comment>
<dbReference type="Pfam" id="PF00651">
    <property type="entry name" value="BTB"/>
    <property type="match status" value="1"/>
</dbReference>
<evidence type="ECO:0000256" key="1">
    <source>
        <dbReference type="ARBA" id="ARBA00004906"/>
    </source>
</evidence>
<dbReference type="PANTHER" id="PTHR45774:SF3">
    <property type="entry name" value="BTB (POZ) DOMAIN-CONTAINING 2B-RELATED"/>
    <property type="match status" value="1"/>
</dbReference>
<evidence type="ECO:0000256" key="2">
    <source>
        <dbReference type="ARBA" id="ARBA00022786"/>
    </source>
</evidence>
<reference evidence="4" key="1">
    <citation type="journal article" date="2023" name="G3 (Bethesda)">
        <title>Whole genome assembly and annotation of the endangered Caribbean coral Acropora cervicornis.</title>
        <authorList>
            <person name="Selwyn J.D."/>
            <person name="Vollmer S.V."/>
        </authorList>
    </citation>
    <scope>NUCLEOTIDE SEQUENCE</scope>
    <source>
        <strain evidence="4">K2</strain>
    </source>
</reference>
<accession>A0AAD9Q8M5</accession>
<gene>
    <name evidence="4" type="ORF">P5673_021634</name>
</gene>
<dbReference type="Proteomes" id="UP001249851">
    <property type="component" value="Unassembled WGS sequence"/>
</dbReference>
<comment type="caution">
    <text evidence="4">The sequence shown here is derived from an EMBL/GenBank/DDBJ whole genome shotgun (WGS) entry which is preliminary data.</text>
</comment>
<dbReference type="FunFam" id="3.30.710.10:FF:000228">
    <property type="entry name" value="Predicted protein"/>
    <property type="match status" value="1"/>
</dbReference>
<dbReference type="Pfam" id="PF07707">
    <property type="entry name" value="BACK"/>
    <property type="match status" value="1"/>
</dbReference>
<dbReference type="InterPro" id="IPR000210">
    <property type="entry name" value="BTB/POZ_dom"/>
</dbReference>
<protein>
    <submittedName>
        <fullName evidence="4">BTB/POZ domain-containing protein 6</fullName>
    </submittedName>
</protein>
<dbReference type="SUPFAM" id="SSF54695">
    <property type="entry name" value="POZ domain"/>
    <property type="match status" value="1"/>
</dbReference>
<dbReference type="InterPro" id="IPR011333">
    <property type="entry name" value="SKP1/BTB/POZ_sf"/>
</dbReference>
<dbReference type="SMART" id="SM00225">
    <property type="entry name" value="BTB"/>
    <property type="match status" value="1"/>
</dbReference>
<evidence type="ECO:0000313" key="4">
    <source>
        <dbReference type="EMBL" id="KAK2556401.1"/>
    </source>
</evidence>
<dbReference type="PROSITE" id="PS50097">
    <property type="entry name" value="BTB"/>
    <property type="match status" value="1"/>
</dbReference>
<dbReference type="FunFam" id="1.25.40.420:FF:000008">
    <property type="entry name" value="BTB/POZ domain-containing protein POB1"/>
    <property type="match status" value="1"/>
</dbReference>
<evidence type="ECO:0000313" key="5">
    <source>
        <dbReference type="Proteomes" id="UP001249851"/>
    </source>
</evidence>
<proteinExistence type="predicted"/>
<dbReference type="EMBL" id="JARQWQ010000056">
    <property type="protein sequence ID" value="KAK2556401.1"/>
    <property type="molecule type" value="Genomic_DNA"/>
</dbReference>
<keyword evidence="5" id="KW-1185">Reference proteome</keyword>
<keyword evidence="2" id="KW-0833">Ubl conjugation pathway</keyword>
<dbReference type="Gene3D" id="3.30.710.10">
    <property type="entry name" value="Potassium Channel Kv1.1, Chain A"/>
    <property type="match status" value="1"/>
</dbReference>
<dbReference type="GO" id="GO:0005829">
    <property type="term" value="C:cytosol"/>
    <property type="evidence" value="ECO:0007669"/>
    <property type="project" value="TreeGrafter"/>
</dbReference>
<organism evidence="4 5">
    <name type="scientific">Acropora cervicornis</name>
    <name type="common">Staghorn coral</name>
    <dbReference type="NCBI Taxonomy" id="6130"/>
    <lineage>
        <taxon>Eukaryota</taxon>
        <taxon>Metazoa</taxon>
        <taxon>Cnidaria</taxon>
        <taxon>Anthozoa</taxon>
        <taxon>Hexacorallia</taxon>
        <taxon>Scleractinia</taxon>
        <taxon>Astrocoeniina</taxon>
        <taxon>Acroporidae</taxon>
        <taxon>Acropora</taxon>
    </lineage>
</organism>
<dbReference type="Gene3D" id="1.25.40.420">
    <property type="match status" value="1"/>
</dbReference>
<dbReference type="SMART" id="SM00875">
    <property type="entry name" value="BACK"/>
    <property type="match status" value="1"/>
</dbReference>